<gene>
    <name evidence="1" type="ORF">FZC84_00155</name>
</gene>
<dbReference type="InterPro" id="IPR021457">
    <property type="entry name" value="DUF3108"/>
</dbReference>
<dbReference type="Proteomes" id="UP000325182">
    <property type="component" value="Unassembled WGS sequence"/>
</dbReference>
<accession>A0A5D4MIA1</accession>
<organism evidence="1 2">
    <name type="scientific">Rossellomorea vietnamensis</name>
    <dbReference type="NCBI Taxonomy" id="218284"/>
    <lineage>
        <taxon>Bacteria</taxon>
        <taxon>Bacillati</taxon>
        <taxon>Bacillota</taxon>
        <taxon>Bacilli</taxon>
        <taxon>Bacillales</taxon>
        <taxon>Bacillaceae</taxon>
        <taxon>Rossellomorea</taxon>
    </lineage>
</organism>
<comment type="caution">
    <text evidence="1">The sequence shown here is derived from an EMBL/GenBank/DDBJ whole genome shotgun (WGS) entry which is preliminary data.</text>
</comment>
<dbReference type="AlphaFoldDB" id="A0A5D4MIA1"/>
<evidence type="ECO:0000313" key="2">
    <source>
        <dbReference type="Proteomes" id="UP000325182"/>
    </source>
</evidence>
<dbReference type="EMBL" id="VTEG01000001">
    <property type="protein sequence ID" value="TYS01119.1"/>
    <property type="molecule type" value="Genomic_DNA"/>
</dbReference>
<protein>
    <submittedName>
        <fullName evidence="1">Uncharacterized protein</fullName>
    </submittedName>
</protein>
<proteinExistence type="predicted"/>
<name>A0A5D4MIA1_9BACI</name>
<dbReference type="Pfam" id="PF11306">
    <property type="entry name" value="DUF3108"/>
    <property type="match status" value="1"/>
</dbReference>
<sequence length="209" mass="23736">MLNLDGNVLTESYDTKGIYLIQNGKEQQAGTTSEQLTFIEVNGQKAIERVQILSSHIIGHRKGVTIVDRQSLKPISFTDFVDGVQKHKAVYKNDVVHLTDEHNRKSVQAISNFYDTFSVELILRVLPLEESYSIGFQGFNPVSASAVDIYVETAGLERVKRNSAELVDAWKVKTFFGDTLQYYWIDTSHRELLKQSSEIGEGITMEFRR</sequence>
<evidence type="ECO:0000313" key="1">
    <source>
        <dbReference type="EMBL" id="TYS01119.1"/>
    </source>
</evidence>
<dbReference type="RefSeq" id="WP_148952502.1">
    <property type="nucleotide sequence ID" value="NZ_VTEG01000001.1"/>
</dbReference>
<reference evidence="1 2" key="1">
    <citation type="submission" date="2019-08" db="EMBL/GenBank/DDBJ databases">
        <title>Bacillus genomes from the desert of Cuatro Cienegas, Coahuila.</title>
        <authorList>
            <person name="Olmedo-Alvarez G."/>
        </authorList>
    </citation>
    <scope>NUCLEOTIDE SEQUENCE [LARGE SCALE GENOMIC DNA]</scope>
    <source>
        <strain evidence="1 2">CH128b_4D</strain>
    </source>
</reference>